<evidence type="ECO:0000313" key="2">
    <source>
        <dbReference type="EMBL" id="RNB61124.1"/>
    </source>
</evidence>
<dbReference type="OrthoDB" id="5324142at2"/>
<comment type="similarity">
    <text evidence="1">Belongs to the UPF0751 family.</text>
</comment>
<dbReference type="RefSeq" id="WP_122903074.1">
    <property type="nucleotide sequence ID" value="NZ_CP154342.1"/>
</dbReference>
<evidence type="ECO:0000313" key="3">
    <source>
        <dbReference type="Proteomes" id="UP000268829"/>
    </source>
</evidence>
<protein>
    <submittedName>
        <fullName evidence="2">DUF2325 domain-containing protein</fullName>
    </submittedName>
</protein>
<evidence type="ECO:0000256" key="1">
    <source>
        <dbReference type="ARBA" id="ARBA00007189"/>
    </source>
</evidence>
<keyword evidence="3" id="KW-1185">Reference proteome</keyword>
<dbReference type="InterPro" id="IPR016772">
    <property type="entry name" value="UCP020408"/>
</dbReference>
<gene>
    <name evidence="2" type="ORF">EDM57_01810</name>
</gene>
<dbReference type="EMBL" id="RHHS01000008">
    <property type="protein sequence ID" value="RNB61124.1"/>
    <property type="molecule type" value="Genomic_DNA"/>
</dbReference>
<dbReference type="AlphaFoldDB" id="A0A3M8BCF3"/>
<proteinExistence type="inferred from homology"/>
<organism evidence="2 3">
    <name type="scientific">Brevibacillus gelatini</name>
    <dbReference type="NCBI Taxonomy" id="1655277"/>
    <lineage>
        <taxon>Bacteria</taxon>
        <taxon>Bacillati</taxon>
        <taxon>Bacillota</taxon>
        <taxon>Bacilli</taxon>
        <taxon>Bacillales</taxon>
        <taxon>Paenibacillaceae</taxon>
        <taxon>Brevibacillus</taxon>
    </lineage>
</organism>
<dbReference type="Proteomes" id="UP000268829">
    <property type="component" value="Unassembled WGS sequence"/>
</dbReference>
<comment type="caution">
    <text evidence="2">The sequence shown here is derived from an EMBL/GenBank/DDBJ whole genome shotgun (WGS) entry which is preliminary data.</text>
</comment>
<dbReference type="Pfam" id="PF10087">
    <property type="entry name" value="DUF2325"/>
    <property type="match status" value="1"/>
</dbReference>
<sequence>MAGVLVVGGDRVGEIESLLQDKGFRNVYHVSGRKKSDVKATIPADTELVLVFINFVSHSLSKNIKKLAKQKRVPIVFCRRSCDAVSMYQPAVSQIS</sequence>
<accession>A0A3M8BCF3</accession>
<name>A0A3M8BCF3_9BACL</name>
<reference evidence="2 3" key="1">
    <citation type="submission" date="2018-10" db="EMBL/GenBank/DDBJ databases">
        <title>Phylogenomics of Brevibacillus.</title>
        <authorList>
            <person name="Dunlap C."/>
        </authorList>
    </citation>
    <scope>NUCLEOTIDE SEQUENCE [LARGE SCALE GENOMIC DNA]</scope>
    <source>
        <strain evidence="2 3">DSM 100115</strain>
    </source>
</reference>